<reference evidence="3" key="1">
    <citation type="journal article" date="2020" name="Stud. Mycol.">
        <title>101 Dothideomycetes genomes: a test case for predicting lifestyles and emergence of pathogens.</title>
        <authorList>
            <person name="Haridas S."/>
            <person name="Albert R."/>
            <person name="Binder M."/>
            <person name="Bloem J."/>
            <person name="Labutti K."/>
            <person name="Salamov A."/>
            <person name="Andreopoulos B."/>
            <person name="Baker S."/>
            <person name="Barry K."/>
            <person name="Bills G."/>
            <person name="Bluhm B."/>
            <person name="Cannon C."/>
            <person name="Castanera R."/>
            <person name="Culley D."/>
            <person name="Daum C."/>
            <person name="Ezra D."/>
            <person name="Gonzalez J."/>
            <person name="Henrissat B."/>
            <person name="Kuo A."/>
            <person name="Liang C."/>
            <person name="Lipzen A."/>
            <person name="Lutzoni F."/>
            <person name="Magnuson J."/>
            <person name="Mondo S."/>
            <person name="Nolan M."/>
            <person name="Ohm R."/>
            <person name="Pangilinan J."/>
            <person name="Park H.-J."/>
            <person name="Ramirez L."/>
            <person name="Alfaro M."/>
            <person name="Sun H."/>
            <person name="Tritt A."/>
            <person name="Yoshinaga Y."/>
            <person name="Zwiers L.-H."/>
            <person name="Turgeon B."/>
            <person name="Goodwin S."/>
            <person name="Spatafora J."/>
            <person name="Crous P."/>
            <person name="Grigoriev I."/>
        </authorList>
    </citation>
    <scope>NUCLEOTIDE SEQUENCE</scope>
    <source>
        <strain evidence="3">CBS 109.77</strain>
    </source>
</reference>
<keyword evidence="2" id="KW-0472">Membrane</keyword>
<name>A0A6A6WX33_9PLEO</name>
<keyword evidence="4" id="KW-1185">Reference proteome</keyword>
<feature type="region of interest" description="Disordered" evidence="1">
    <location>
        <begin position="1"/>
        <end position="56"/>
    </location>
</feature>
<proteinExistence type="predicted"/>
<dbReference type="AlphaFoldDB" id="A0A6A6WX33"/>
<gene>
    <name evidence="3" type="ORF">K505DRAFT_341918</name>
</gene>
<dbReference type="Proteomes" id="UP000799757">
    <property type="component" value="Unassembled WGS sequence"/>
</dbReference>
<keyword evidence="2" id="KW-0812">Transmembrane</keyword>
<sequence length="103" mass="12074">MPDKAELKRQRAQLQRDKARNRQEEEEEDEEAKRRRAQSQRDKARNQREEERISRVTRATQQQLVLDCQLSLLAAVLGVFLSTISLVAIIEARLAKFMQNIAR</sequence>
<evidence type="ECO:0000256" key="2">
    <source>
        <dbReference type="SAM" id="Phobius"/>
    </source>
</evidence>
<dbReference type="EMBL" id="MU002199">
    <property type="protein sequence ID" value="KAF2788652.1"/>
    <property type="molecule type" value="Genomic_DNA"/>
</dbReference>
<feature type="compositionally biased region" description="Basic and acidic residues" evidence="1">
    <location>
        <begin position="39"/>
        <end position="54"/>
    </location>
</feature>
<accession>A0A6A6WX33</accession>
<evidence type="ECO:0000313" key="4">
    <source>
        <dbReference type="Proteomes" id="UP000799757"/>
    </source>
</evidence>
<organism evidence="3 4">
    <name type="scientific">Melanomma pulvis-pyrius CBS 109.77</name>
    <dbReference type="NCBI Taxonomy" id="1314802"/>
    <lineage>
        <taxon>Eukaryota</taxon>
        <taxon>Fungi</taxon>
        <taxon>Dikarya</taxon>
        <taxon>Ascomycota</taxon>
        <taxon>Pezizomycotina</taxon>
        <taxon>Dothideomycetes</taxon>
        <taxon>Pleosporomycetidae</taxon>
        <taxon>Pleosporales</taxon>
        <taxon>Melanommataceae</taxon>
        <taxon>Melanomma</taxon>
    </lineage>
</organism>
<protein>
    <submittedName>
        <fullName evidence="3">Uncharacterized protein</fullName>
    </submittedName>
</protein>
<keyword evidence="2" id="KW-1133">Transmembrane helix</keyword>
<feature type="transmembrane region" description="Helical" evidence="2">
    <location>
        <begin position="70"/>
        <end position="90"/>
    </location>
</feature>
<feature type="compositionally biased region" description="Basic and acidic residues" evidence="1">
    <location>
        <begin position="1"/>
        <end position="23"/>
    </location>
</feature>
<evidence type="ECO:0000256" key="1">
    <source>
        <dbReference type="SAM" id="MobiDB-lite"/>
    </source>
</evidence>
<evidence type="ECO:0000313" key="3">
    <source>
        <dbReference type="EMBL" id="KAF2788652.1"/>
    </source>
</evidence>